<dbReference type="OrthoDB" id="1933717at2759"/>
<dbReference type="Gene3D" id="3.40.50.720">
    <property type="entry name" value="NAD(P)-binding Rossmann-like Domain"/>
    <property type="match status" value="1"/>
</dbReference>
<evidence type="ECO:0000313" key="2">
    <source>
        <dbReference type="Ensembl" id="ENSATEP00000056881.1"/>
    </source>
</evidence>
<dbReference type="GeneTree" id="ENSGT00940000157797"/>
<keyword evidence="3" id="KW-1185">Reference proteome</keyword>
<dbReference type="PRINTS" id="PR00081">
    <property type="entry name" value="GDHRDH"/>
</dbReference>
<dbReference type="PRINTS" id="PR00080">
    <property type="entry name" value="SDRFAMILY"/>
</dbReference>
<dbReference type="PANTHER" id="PTHR44147">
    <property type="entry name" value="DEHYDROGENASE/REDUCTASE SDR FAMILY MEMBER 1"/>
    <property type="match status" value="1"/>
</dbReference>
<sequence length="312" mass="34553">RVMALSGWVCVVTGASRGIGRGIALQLSEAGATVYITGRQERTLKHTAAEVKERGGNCVPVVCDSTKDEDIEQLFERLKREQNGRLDILVNNAYAGVQEIFENMGKKFWETDPVIWDSINNTGLRGHYFFSVYASRLMVAQGRGLIVTISSMGGLRYLFNVPYGVGKAACDRLAADMAVELQRRGVVSVSLWPGAVQTELVSQFILNKETPDGVDSKLRDVFANGETTEVSGKCIVSLAKDKKLMSLTGKVLLTCDLARRYGIQDIDGRIVADYTSFKFLLAQVPYLSWLSYVVPSFLRLPRFMLTLANSRF</sequence>
<dbReference type="Ensembl" id="ENSATET00000046803.2">
    <property type="protein sequence ID" value="ENSATEP00000056881.1"/>
    <property type="gene ID" value="ENSATEG00000007375.3"/>
</dbReference>
<dbReference type="CDD" id="cd09763">
    <property type="entry name" value="DHRS1-like_SDR_c"/>
    <property type="match status" value="1"/>
</dbReference>
<dbReference type="SUPFAM" id="SSF51735">
    <property type="entry name" value="NAD(P)-binding Rossmann-fold domains"/>
    <property type="match status" value="1"/>
</dbReference>
<comment type="similarity">
    <text evidence="1">Belongs to the short-chain dehydrogenases/reductases (SDR) family.</text>
</comment>
<evidence type="ECO:0000313" key="3">
    <source>
        <dbReference type="Proteomes" id="UP000265040"/>
    </source>
</evidence>
<dbReference type="InterPro" id="IPR036291">
    <property type="entry name" value="NAD(P)-bd_dom_sf"/>
</dbReference>
<evidence type="ECO:0008006" key="4">
    <source>
        <dbReference type="Google" id="ProtNLM"/>
    </source>
</evidence>
<protein>
    <recommendedName>
        <fullName evidence="4">Dehydrogenase/reductase (SDR family) member 1</fullName>
    </recommendedName>
</protein>
<dbReference type="Pfam" id="PF00106">
    <property type="entry name" value="adh_short"/>
    <property type="match status" value="1"/>
</dbReference>
<evidence type="ECO:0000256" key="1">
    <source>
        <dbReference type="RuleBase" id="RU000363"/>
    </source>
</evidence>
<name>A0A7N6FF76_ANATE</name>
<dbReference type="AlphaFoldDB" id="A0A7N6FF76"/>
<dbReference type="Proteomes" id="UP000265040">
    <property type="component" value="Chromosome 17"/>
</dbReference>
<reference evidence="2" key="2">
    <citation type="submission" date="2025-08" db="UniProtKB">
        <authorList>
            <consortium name="Ensembl"/>
        </authorList>
    </citation>
    <scope>IDENTIFICATION</scope>
</reference>
<dbReference type="FunCoup" id="A0A7N6FF76">
    <property type="interactions" value="395"/>
</dbReference>
<organism evidence="2 3">
    <name type="scientific">Anabas testudineus</name>
    <name type="common">Climbing perch</name>
    <name type="synonym">Anthias testudineus</name>
    <dbReference type="NCBI Taxonomy" id="64144"/>
    <lineage>
        <taxon>Eukaryota</taxon>
        <taxon>Metazoa</taxon>
        <taxon>Chordata</taxon>
        <taxon>Craniata</taxon>
        <taxon>Vertebrata</taxon>
        <taxon>Euteleostomi</taxon>
        <taxon>Actinopterygii</taxon>
        <taxon>Neopterygii</taxon>
        <taxon>Teleostei</taxon>
        <taxon>Neoteleostei</taxon>
        <taxon>Acanthomorphata</taxon>
        <taxon>Anabantaria</taxon>
        <taxon>Anabantiformes</taxon>
        <taxon>Anabantoidei</taxon>
        <taxon>Anabantidae</taxon>
        <taxon>Anabas</taxon>
    </lineage>
</organism>
<dbReference type="InterPro" id="IPR002347">
    <property type="entry name" value="SDR_fam"/>
</dbReference>
<accession>A0A7N6FF76</accession>
<gene>
    <name evidence="2" type="primary">DHRS1</name>
</gene>
<dbReference type="InParanoid" id="A0A7N6FF76"/>
<dbReference type="PANTHER" id="PTHR44147:SF2">
    <property type="entry name" value="DEHYDROGENASE_REDUCTASE SDR FAMILY MEMBER 1"/>
    <property type="match status" value="1"/>
</dbReference>
<reference evidence="2" key="3">
    <citation type="submission" date="2025-09" db="UniProtKB">
        <authorList>
            <consortium name="Ensembl"/>
        </authorList>
    </citation>
    <scope>IDENTIFICATION</scope>
</reference>
<proteinExistence type="inferred from homology"/>
<reference evidence="2" key="1">
    <citation type="submission" date="2021-04" db="EMBL/GenBank/DDBJ databases">
        <authorList>
            <consortium name="Wellcome Sanger Institute Data Sharing"/>
        </authorList>
    </citation>
    <scope>NUCLEOTIDE SEQUENCE [LARGE SCALE GENOMIC DNA]</scope>
</reference>